<evidence type="ECO:0000256" key="1">
    <source>
        <dbReference type="SAM" id="MobiDB-lite"/>
    </source>
</evidence>
<evidence type="ECO:0000256" key="2">
    <source>
        <dbReference type="SAM" id="Phobius"/>
    </source>
</evidence>
<gene>
    <name evidence="3" type="ORF">K466DRAFT_583588</name>
</gene>
<feature type="region of interest" description="Disordered" evidence="1">
    <location>
        <begin position="1"/>
        <end position="23"/>
    </location>
</feature>
<feature type="transmembrane region" description="Helical" evidence="2">
    <location>
        <begin position="64"/>
        <end position="81"/>
    </location>
</feature>
<keyword evidence="2" id="KW-0472">Membrane</keyword>
<dbReference type="InterPro" id="IPR029962">
    <property type="entry name" value="TBL"/>
</dbReference>
<dbReference type="Proteomes" id="UP000308197">
    <property type="component" value="Unassembled WGS sequence"/>
</dbReference>
<dbReference type="EMBL" id="ML211041">
    <property type="protein sequence ID" value="TFK90621.1"/>
    <property type="molecule type" value="Genomic_DNA"/>
</dbReference>
<proteinExistence type="predicted"/>
<name>A0A5C3PMR1_9APHY</name>
<evidence type="ECO:0000313" key="4">
    <source>
        <dbReference type="Proteomes" id="UP000308197"/>
    </source>
</evidence>
<dbReference type="InParanoid" id="A0A5C3PMR1"/>
<dbReference type="STRING" id="1314778.A0A5C3PMR1"/>
<dbReference type="GO" id="GO:0016413">
    <property type="term" value="F:O-acetyltransferase activity"/>
    <property type="evidence" value="ECO:0007669"/>
    <property type="project" value="InterPro"/>
</dbReference>
<keyword evidence="2" id="KW-0812">Transmembrane</keyword>
<dbReference type="PANTHER" id="PTHR32285">
    <property type="entry name" value="PROTEIN TRICHOME BIREFRINGENCE-LIKE 9-RELATED"/>
    <property type="match status" value="1"/>
</dbReference>
<dbReference type="PANTHER" id="PTHR32285:SF48">
    <property type="entry name" value="PROTEIN TRICHOME BIREFRINGENCE-LIKE 19"/>
    <property type="match status" value="1"/>
</dbReference>
<reference evidence="3 4" key="1">
    <citation type="journal article" date="2019" name="Nat. Ecol. Evol.">
        <title>Megaphylogeny resolves global patterns of mushroom evolution.</title>
        <authorList>
            <person name="Varga T."/>
            <person name="Krizsan K."/>
            <person name="Foldi C."/>
            <person name="Dima B."/>
            <person name="Sanchez-Garcia M."/>
            <person name="Sanchez-Ramirez S."/>
            <person name="Szollosi G.J."/>
            <person name="Szarkandi J.G."/>
            <person name="Papp V."/>
            <person name="Albert L."/>
            <person name="Andreopoulos W."/>
            <person name="Angelini C."/>
            <person name="Antonin V."/>
            <person name="Barry K.W."/>
            <person name="Bougher N.L."/>
            <person name="Buchanan P."/>
            <person name="Buyck B."/>
            <person name="Bense V."/>
            <person name="Catcheside P."/>
            <person name="Chovatia M."/>
            <person name="Cooper J."/>
            <person name="Damon W."/>
            <person name="Desjardin D."/>
            <person name="Finy P."/>
            <person name="Geml J."/>
            <person name="Haridas S."/>
            <person name="Hughes K."/>
            <person name="Justo A."/>
            <person name="Karasinski D."/>
            <person name="Kautmanova I."/>
            <person name="Kiss B."/>
            <person name="Kocsube S."/>
            <person name="Kotiranta H."/>
            <person name="LaButti K.M."/>
            <person name="Lechner B.E."/>
            <person name="Liimatainen K."/>
            <person name="Lipzen A."/>
            <person name="Lukacs Z."/>
            <person name="Mihaltcheva S."/>
            <person name="Morgado L.N."/>
            <person name="Niskanen T."/>
            <person name="Noordeloos M.E."/>
            <person name="Ohm R.A."/>
            <person name="Ortiz-Santana B."/>
            <person name="Ovrebo C."/>
            <person name="Racz N."/>
            <person name="Riley R."/>
            <person name="Savchenko A."/>
            <person name="Shiryaev A."/>
            <person name="Soop K."/>
            <person name="Spirin V."/>
            <person name="Szebenyi C."/>
            <person name="Tomsovsky M."/>
            <person name="Tulloss R.E."/>
            <person name="Uehling J."/>
            <person name="Grigoriev I.V."/>
            <person name="Vagvolgyi C."/>
            <person name="Papp T."/>
            <person name="Martin F.M."/>
            <person name="Miettinen O."/>
            <person name="Hibbett D.S."/>
            <person name="Nagy L.G."/>
        </authorList>
    </citation>
    <scope>NUCLEOTIDE SEQUENCE [LARGE SCALE GENOMIC DNA]</scope>
    <source>
        <strain evidence="3 4">HHB13444</strain>
    </source>
</reference>
<accession>A0A5C3PMR1</accession>
<sequence length="509" mass="57959">MRVQTPGGRTQSDSRCAGFFSRSRPPPRFPPLLLPTAMVTLGFKTDSTPYRPLFATPRSLSTKFFALFAVISVVYFTHSFVPSEYKPDLSSFRFSSPRVRGTCPPRSYAAGEWVAKPPPTNRTDFNSSSDVYDYLGFQGCASTREVYWHLAADKPALWDRFPRVASWQWQTPSDCEVRELDPAAIVKDLVEQGGWLLIGDSVTENHFFSLSCLLFPHVRATPDYIENPYFDRGWPQHLYLEPSSPLVKSIRFPPGFDIETTPLVTFRRVDLLFEQPQLDALYHSLHPDSPYVSANESIFSDEAAWNLSPEEYVKIFTSPLPQGNYATMVVSTGGHWTTTLFSGLKDTNMFKDGIENVLGFFSEAMEAWAREVQALLDDAEEAEWASRRFSIGRSRGRKMAPRQVVARAYLPGHEDCHDHRDPWTSYKPGRWGWYNWNQIGDFNDAFEAVLDSRKYPDIHFLPIDRPALLRPDAHSAGDCLHIMSGAGVLEGWTQYIWHYVTVELPGRVR</sequence>
<keyword evidence="4" id="KW-1185">Reference proteome</keyword>
<dbReference type="AlphaFoldDB" id="A0A5C3PMR1"/>
<evidence type="ECO:0000313" key="3">
    <source>
        <dbReference type="EMBL" id="TFK90621.1"/>
    </source>
</evidence>
<protein>
    <submittedName>
        <fullName evidence="3">Uncharacterized protein</fullName>
    </submittedName>
</protein>
<keyword evidence="2" id="KW-1133">Transmembrane helix</keyword>
<organism evidence="3 4">
    <name type="scientific">Polyporus arcularius HHB13444</name>
    <dbReference type="NCBI Taxonomy" id="1314778"/>
    <lineage>
        <taxon>Eukaryota</taxon>
        <taxon>Fungi</taxon>
        <taxon>Dikarya</taxon>
        <taxon>Basidiomycota</taxon>
        <taxon>Agaricomycotina</taxon>
        <taxon>Agaricomycetes</taxon>
        <taxon>Polyporales</taxon>
        <taxon>Polyporaceae</taxon>
        <taxon>Polyporus</taxon>
    </lineage>
</organism>